<dbReference type="PANTHER" id="PTHR30024:SF43">
    <property type="entry name" value="BLL4572 PROTEIN"/>
    <property type="match status" value="1"/>
</dbReference>
<name>A0ABT2I1W2_9SPHN</name>
<dbReference type="SUPFAM" id="SSF53850">
    <property type="entry name" value="Periplasmic binding protein-like II"/>
    <property type="match status" value="1"/>
</dbReference>
<evidence type="ECO:0000256" key="3">
    <source>
        <dbReference type="ARBA" id="ARBA00022475"/>
    </source>
</evidence>
<dbReference type="Gene3D" id="3.40.190.10">
    <property type="entry name" value="Periplasmic binding protein-like II"/>
    <property type="match status" value="2"/>
</dbReference>
<evidence type="ECO:0000256" key="1">
    <source>
        <dbReference type="ARBA" id="ARBA00004308"/>
    </source>
</evidence>
<evidence type="ECO:0000313" key="7">
    <source>
        <dbReference type="Proteomes" id="UP001165583"/>
    </source>
</evidence>
<sequence>MSTELTIGFLPLVDACLPILAHEHGFAEEEGVSIRLVKDMSWATVLDRLLYGHSDAAHLVAPLAIATTLGRGRPAQPLSVPFVLGLNGNAITLRPELAQRVRSGDEIGDPAEAGAALKEIAEERLRAGDPLRFGVVHRYSSHNYMLRYWLAACGIRPDHDVEISTVPPPFCADALKQGEVDGICVGEPWNSVAVEQGAGEIVLSTAQIWRRGVEKVLALREGVLTEKRESVERLIRALCKAGAHFVDPANWELNAGILARPEYLDGSAELIRRAISDQLLIARGGPLVHYPDFMFQHREAANFPWVSQAEWLYTQMVRWDAIPFDAEECRKAAGVFRPDVYRSALLGTGAPLPGASSKVEGSLASTTVVGTQQGSMTLEKNVFFDGVVFDPSDIEGYISHLS</sequence>
<evidence type="ECO:0000256" key="5">
    <source>
        <dbReference type="ARBA" id="ARBA00023136"/>
    </source>
</evidence>
<keyword evidence="2" id="KW-0813">Transport</keyword>
<evidence type="ECO:0000313" key="6">
    <source>
        <dbReference type="EMBL" id="MCT2398791.1"/>
    </source>
</evidence>
<dbReference type="PANTHER" id="PTHR30024">
    <property type="entry name" value="ALIPHATIC SULFONATES-BINDING PROTEIN-RELATED"/>
    <property type="match status" value="1"/>
</dbReference>
<comment type="subcellular location">
    <subcellularLocation>
        <location evidence="1">Endomembrane system</location>
    </subcellularLocation>
</comment>
<accession>A0ABT2I1W2</accession>
<dbReference type="Proteomes" id="UP001165583">
    <property type="component" value="Unassembled WGS sequence"/>
</dbReference>
<keyword evidence="5" id="KW-0472">Membrane</keyword>
<dbReference type="InterPro" id="IPR044527">
    <property type="entry name" value="NrtA/CpmA_ABC-bd_dom"/>
</dbReference>
<proteinExistence type="predicted"/>
<gene>
    <name evidence="6" type="ORF">NZK81_04440</name>
</gene>
<organism evidence="6 7">
    <name type="scientific">Novosphingobium mangrovi</name>
    <name type="common">ex Huang et al. 2023</name>
    <dbReference type="NCBI Taxonomy" id="2976432"/>
    <lineage>
        <taxon>Bacteria</taxon>
        <taxon>Pseudomonadati</taxon>
        <taxon>Pseudomonadota</taxon>
        <taxon>Alphaproteobacteria</taxon>
        <taxon>Sphingomonadales</taxon>
        <taxon>Sphingomonadaceae</taxon>
        <taxon>Novosphingobium</taxon>
    </lineage>
</organism>
<evidence type="ECO:0000256" key="2">
    <source>
        <dbReference type="ARBA" id="ARBA00022448"/>
    </source>
</evidence>
<evidence type="ECO:0000256" key="4">
    <source>
        <dbReference type="ARBA" id="ARBA00022519"/>
    </source>
</evidence>
<keyword evidence="3" id="KW-1003">Cell membrane</keyword>
<protein>
    <submittedName>
        <fullName evidence="6">ABC transporter substrate-binding protein</fullName>
    </submittedName>
</protein>
<comment type="caution">
    <text evidence="6">The sequence shown here is derived from an EMBL/GenBank/DDBJ whole genome shotgun (WGS) entry which is preliminary data.</text>
</comment>
<keyword evidence="4" id="KW-0997">Cell inner membrane</keyword>
<dbReference type="RefSeq" id="WP_260044276.1">
    <property type="nucleotide sequence ID" value="NZ_JANZXA010000002.1"/>
</dbReference>
<dbReference type="Pfam" id="PF13379">
    <property type="entry name" value="NMT1_2"/>
    <property type="match status" value="1"/>
</dbReference>
<dbReference type="CDD" id="cd13553">
    <property type="entry name" value="PBP2_NrtA_CpmA_like"/>
    <property type="match status" value="1"/>
</dbReference>
<reference evidence="6" key="1">
    <citation type="submission" date="2022-09" db="EMBL/GenBank/DDBJ databases">
        <title>Novosphingobium sp. Nov., a polycyclic aromatic hydrocarbon-degrading bacterium isolated form mangrove sediments in HongKong.</title>
        <authorList>
            <person name="Hu Z."/>
        </authorList>
    </citation>
    <scope>NUCLEOTIDE SEQUENCE</scope>
    <source>
        <strain evidence="6">HK4-1</strain>
    </source>
</reference>
<keyword evidence="7" id="KW-1185">Reference proteome</keyword>
<dbReference type="EMBL" id="JANZXA010000002">
    <property type="protein sequence ID" value="MCT2398791.1"/>
    <property type="molecule type" value="Genomic_DNA"/>
</dbReference>